<evidence type="ECO:0000313" key="5">
    <source>
        <dbReference type="Proteomes" id="UP000035760"/>
    </source>
</evidence>
<keyword evidence="5" id="KW-1185">Reference proteome</keyword>
<dbReference type="SMART" id="SM00448">
    <property type="entry name" value="REC"/>
    <property type="match status" value="1"/>
</dbReference>
<accession>W6ME69</accession>
<comment type="caution">
    <text evidence="4">The sequence shown here is derived from an EMBL/GenBank/DDBJ whole genome shotgun (WGS) entry which is preliminary data.</text>
</comment>
<sequence length="135" mass="15082">MPEEWGRDEDLHRSAFYPHRHSADPIRVLVVDDNLPNRVLVKSVLIGLQAEVVLAESGPTALAACQWHRFDLIVMDLMMPGMSGLETTQRLRAWQANPNRRVPIIGLTGTANEQQSAQWRTVGMNACFVKPISPA</sequence>
<proteinExistence type="predicted"/>
<dbReference type="PANTHER" id="PTHR45339:SF6">
    <property type="entry name" value="SENSORY HISTIDINE PROTEIN KINASE"/>
    <property type="match status" value="1"/>
</dbReference>
<dbReference type="GO" id="GO:0000160">
    <property type="term" value="P:phosphorelay signal transduction system"/>
    <property type="evidence" value="ECO:0007669"/>
    <property type="project" value="InterPro"/>
</dbReference>
<name>W6ME69_9GAMM</name>
<feature type="modified residue" description="4-aspartylphosphate" evidence="2">
    <location>
        <position position="76"/>
    </location>
</feature>
<dbReference type="InterPro" id="IPR011006">
    <property type="entry name" value="CheY-like_superfamily"/>
</dbReference>
<evidence type="ECO:0000313" key="4">
    <source>
        <dbReference type="EMBL" id="CDI04093.1"/>
    </source>
</evidence>
<evidence type="ECO:0000259" key="3">
    <source>
        <dbReference type="PROSITE" id="PS50110"/>
    </source>
</evidence>
<dbReference type="PANTHER" id="PTHR45339">
    <property type="entry name" value="HYBRID SIGNAL TRANSDUCTION HISTIDINE KINASE J"/>
    <property type="match status" value="1"/>
</dbReference>
<dbReference type="STRING" id="1400863.BN873_870001"/>
<dbReference type="Proteomes" id="UP000035760">
    <property type="component" value="Unassembled WGS sequence"/>
</dbReference>
<dbReference type="Pfam" id="PF00072">
    <property type="entry name" value="Response_reg"/>
    <property type="match status" value="1"/>
</dbReference>
<dbReference type="CDD" id="cd17546">
    <property type="entry name" value="REC_hyHK_CKI1_RcsC-like"/>
    <property type="match status" value="1"/>
</dbReference>
<dbReference type="EMBL" id="CBTJ020000099">
    <property type="protein sequence ID" value="CDI04093.1"/>
    <property type="molecule type" value="Genomic_DNA"/>
</dbReference>
<evidence type="ECO:0000256" key="2">
    <source>
        <dbReference type="PROSITE-ProRule" id="PRU00169"/>
    </source>
</evidence>
<dbReference type="InterPro" id="IPR001789">
    <property type="entry name" value="Sig_transdc_resp-reg_receiver"/>
</dbReference>
<dbReference type="AlphaFoldDB" id="W6ME69"/>
<keyword evidence="1 2" id="KW-0597">Phosphoprotein</keyword>
<organism evidence="4 5">
    <name type="scientific">Candidatus Competibacter denitrificans Run_A_D11</name>
    <dbReference type="NCBI Taxonomy" id="1400863"/>
    <lineage>
        <taxon>Bacteria</taxon>
        <taxon>Pseudomonadati</taxon>
        <taxon>Pseudomonadota</taxon>
        <taxon>Gammaproteobacteria</taxon>
        <taxon>Candidatus Competibacteraceae</taxon>
        <taxon>Candidatus Competibacter</taxon>
    </lineage>
</organism>
<feature type="domain" description="Response regulatory" evidence="3">
    <location>
        <begin position="27"/>
        <end position="135"/>
    </location>
</feature>
<gene>
    <name evidence="4" type="ORF">BN873_870001</name>
</gene>
<dbReference type="SUPFAM" id="SSF52172">
    <property type="entry name" value="CheY-like"/>
    <property type="match status" value="1"/>
</dbReference>
<dbReference type="PROSITE" id="PS50110">
    <property type="entry name" value="RESPONSE_REGULATORY"/>
    <property type="match status" value="1"/>
</dbReference>
<protein>
    <recommendedName>
        <fullName evidence="3">Response regulatory domain-containing protein</fullName>
    </recommendedName>
</protein>
<dbReference type="Gene3D" id="3.40.50.2300">
    <property type="match status" value="1"/>
</dbReference>
<reference evidence="4" key="2">
    <citation type="submission" date="2014-03" db="EMBL/GenBank/DDBJ databases">
        <title>Candidatus Competibacter-lineage genomes retrieved from metagenomes reveal functional metabolic diversity.</title>
        <authorList>
            <person name="McIlroy S.J."/>
            <person name="Albertsen M."/>
            <person name="Andresen E.K."/>
            <person name="Saunders A.M."/>
            <person name="Kristiansen R."/>
            <person name="Stokholm-Bjerregaard M."/>
            <person name="Nielsen K.L."/>
            <person name="Nielsen P.H."/>
        </authorList>
    </citation>
    <scope>NUCLEOTIDE SEQUENCE</scope>
    <source>
        <strain evidence="4">Run_A_D11</strain>
    </source>
</reference>
<reference evidence="4" key="1">
    <citation type="submission" date="2013-07" db="EMBL/GenBank/DDBJ databases">
        <authorList>
            <person name="McIlroy S."/>
        </authorList>
    </citation>
    <scope>NUCLEOTIDE SEQUENCE [LARGE SCALE GENOMIC DNA]</scope>
    <source>
        <strain evidence="4">Run_A_D11</strain>
    </source>
</reference>
<evidence type="ECO:0000256" key="1">
    <source>
        <dbReference type="ARBA" id="ARBA00022553"/>
    </source>
</evidence>